<sequence>MQKLSGCLLQTALADPAKNTYHTVIVSGVVGVIDDHFRLITMIRQAMVAKPVPIRR</sequence>
<accession>E7C5Y7</accession>
<reference evidence="1" key="1">
    <citation type="submission" date="2010-01" db="EMBL/GenBank/DDBJ databases">
        <title>Genome fragments of uncultured bacteria from the North Pacific subtropical Gyre.</title>
        <authorList>
            <person name="Pham V.D."/>
            <person name="Delong E.F."/>
        </authorList>
    </citation>
    <scope>NUCLEOTIDE SEQUENCE</scope>
</reference>
<protein>
    <submittedName>
        <fullName evidence="1">Uncharacterized protein</fullName>
    </submittedName>
</protein>
<proteinExistence type="predicted"/>
<name>E7C5Y7_9GAMM</name>
<evidence type="ECO:0000313" key="1">
    <source>
        <dbReference type="EMBL" id="ADI22861.1"/>
    </source>
</evidence>
<organism evidence="1">
    <name type="scientific">uncultured gamma proteobacterium HF0500_32L01</name>
    <dbReference type="NCBI Taxonomy" id="723574"/>
    <lineage>
        <taxon>Bacteria</taxon>
        <taxon>Pseudomonadati</taxon>
        <taxon>Pseudomonadota</taxon>
        <taxon>Gammaproteobacteria</taxon>
        <taxon>environmental samples</taxon>
    </lineage>
</organism>
<dbReference type="EMBL" id="GU567999">
    <property type="protein sequence ID" value="ADI22861.1"/>
    <property type="molecule type" value="Genomic_DNA"/>
</dbReference>
<dbReference type="AlphaFoldDB" id="E7C5Y7"/>